<dbReference type="AlphaFoldDB" id="A0A6J4UCM8"/>
<feature type="domain" description="Solute-binding protein family 5" evidence="5">
    <location>
        <begin position="113"/>
        <end position="469"/>
    </location>
</feature>
<dbReference type="InterPro" id="IPR000914">
    <property type="entry name" value="SBP_5_dom"/>
</dbReference>
<gene>
    <name evidence="6" type="ORF">AVDCRST_MAG59-1374</name>
</gene>
<dbReference type="PROSITE" id="PS01040">
    <property type="entry name" value="SBP_BACTERIAL_5"/>
    <property type="match status" value="1"/>
</dbReference>
<dbReference type="PANTHER" id="PTHR30290:SF9">
    <property type="entry name" value="OLIGOPEPTIDE-BINDING PROTEIN APPA"/>
    <property type="match status" value="1"/>
</dbReference>
<accession>A0A6J4UCM8</accession>
<dbReference type="Gene3D" id="3.40.190.10">
    <property type="entry name" value="Periplasmic binding protein-like II"/>
    <property type="match status" value="1"/>
</dbReference>
<evidence type="ECO:0000259" key="5">
    <source>
        <dbReference type="Pfam" id="PF00496"/>
    </source>
</evidence>
<dbReference type="PROSITE" id="PS51318">
    <property type="entry name" value="TAT"/>
    <property type="match status" value="1"/>
</dbReference>
<reference evidence="6" key="1">
    <citation type="submission" date="2020-02" db="EMBL/GenBank/DDBJ databases">
        <authorList>
            <person name="Meier V. D."/>
        </authorList>
    </citation>
    <scope>NUCLEOTIDE SEQUENCE</scope>
    <source>
        <strain evidence="6">AVDCRST_MAG59</strain>
    </source>
</reference>
<dbReference type="GO" id="GO:0015833">
    <property type="term" value="P:peptide transport"/>
    <property type="evidence" value="ECO:0007669"/>
    <property type="project" value="TreeGrafter"/>
</dbReference>
<dbReference type="CDD" id="cd08492">
    <property type="entry name" value="PBP2_NikA_DppA_OppA_like_15"/>
    <property type="match status" value="1"/>
</dbReference>
<dbReference type="SUPFAM" id="SSF53850">
    <property type="entry name" value="Periplasmic binding protein-like II"/>
    <property type="match status" value="1"/>
</dbReference>
<organism evidence="6">
    <name type="scientific">uncultured Thermomicrobiales bacterium</name>
    <dbReference type="NCBI Taxonomy" id="1645740"/>
    <lineage>
        <taxon>Bacteria</taxon>
        <taxon>Pseudomonadati</taxon>
        <taxon>Thermomicrobiota</taxon>
        <taxon>Thermomicrobia</taxon>
        <taxon>Thermomicrobiales</taxon>
        <taxon>environmental samples</taxon>
    </lineage>
</organism>
<dbReference type="GO" id="GO:0030288">
    <property type="term" value="C:outer membrane-bounded periplasmic space"/>
    <property type="evidence" value="ECO:0007669"/>
    <property type="project" value="UniProtKB-ARBA"/>
</dbReference>
<dbReference type="GO" id="GO:1904680">
    <property type="term" value="F:peptide transmembrane transporter activity"/>
    <property type="evidence" value="ECO:0007669"/>
    <property type="project" value="TreeGrafter"/>
</dbReference>
<keyword evidence="3" id="KW-0732">Signal</keyword>
<dbReference type="InterPro" id="IPR023765">
    <property type="entry name" value="SBP_5_CS"/>
</dbReference>
<dbReference type="Pfam" id="PF00496">
    <property type="entry name" value="SBP_bac_5"/>
    <property type="match status" value="1"/>
</dbReference>
<protein>
    <submittedName>
        <fullName evidence="6">ABC transporter, substrate-binding protein (Cluster 5, nickel/peptides/opines)</fullName>
    </submittedName>
</protein>
<proteinExistence type="inferred from homology"/>
<dbReference type="InterPro" id="IPR039424">
    <property type="entry name" value="SBP_5"/>
</dbReference>
<evidence type="ECO:0000256" key="1">
    <source>
        <dbReference type="ARBA" id="ARBA00005695"/>
    </source>
</evidence>
<dbReference type="GO" id="GO:0043190">
    <property type="term" value="C:ATP-binding cassette (ABC) transporter complex"/>
    <property type="evidence" value="ECO:0007669"/>
    <property type="project" value="InterPro"/>
</dbReference>
<evidence type="ECO:0000256" key="2">
    <source>
        <dbReference type="ARBA" id="ARBA00022448"/>
    </source>
</evidence>
<dbReference type="PANTHER" id="PTHR30290">
    <property type="entry name" value="PERIPLASMIC BINDING COMPONENT OF ABC TRANSPORTER"/>
    <property type="match status" value="1"/>
</dbReference>
<name>A0A6J4UCM8_9BACT</name>
<dbReference type="PIRSF" id="PIRSF002741">
    <property type="entry name" value="MppA"/>
    <property type="match status" value="1"/>
</dbReference>
<dbReference type="EMBL" id="CADCWF010000086">
    <property type="protein sequence ID" value="CAA9546806.1"/>
    <property type="molecule type" value="Genomic_DNA"/>
</dbReference>
<dbReference type="Gene3D" id="3.10.105.10">
    <property type="entry name" value="Dipeptide-binding Protein, Domain 3"/>
    <property type="match status" value="1"/>
</dbReference>
<evidence type="ECO:0000313" key="6">
    <source>
        <dbReference type="EMBL" id="CAA9546806.1"/>
    </source>
</evidence>
<sequence>MAEKRSPSPIDPRSGLPGGRQSRRDLVRRGVGLGISAAAIGGFGLLDAHPARARAALAAGQEQATPGGTVTLGYSSEPPTMDPRVSGATHAWRLFYNIFDPLVVYDAENNQFLPGLATEWTMSPDGLVYTFQLRDGVKFHDGTPFDGEAVKFTFDSILDPELKSLTAIGYLGPYERTEVIDPLTIEVHFREPYAPFLNNLAHSVLSPVSPTAVAKFGADFGTNPVGTGPFMFKEWQQQVSMTLVRNPDYAWPIAAYQHEGPAYLDEVVVRFILEPTTLMGTLENGESDIIDAVLPQEVERIQGDSGYQMFLPEVPGSPQVLPLNAANPPTDELPVRQAMLHSLDMDTIIETLWYGTRKPAQGPLSSPTFAYNPAVEAMYPYDPERAATLLDEAGWARGGDGIREKDGQRLTLEYLTFSGVQGQAGELIQAYLLEAGMEVNLQQVEYAAMAAAFLAGEHNIARVYFSHTDPVVLSTLYHSRNIPGTNFNRTMKPDPELDRMLDAATAELDPEARREQYLAIQQYIMDQALTIPLWEEVVLWGARADVQGIHFQPLGGVWFYDVWRQQG</sequence>
<dbReference type="InterPro" id="IPR006311">
    <property type="entry name" value="TAT_signal"/>
</dbReference>
<dbReference type="InterPro" id="IPR030678">
    <property type="entry name" value="Peptide/Ni-bd"/>
</dbReference>
<evidence type="ECO:0000256" key="3">
    <source>
        <dbReference type="ARBA" id="ARBA00022729"/>
    </source>
</evidence>
<comment type="similarity">
    <text evidence="1">Belongs to the bacterial solute-binding protein 5 family.</text>
</comment>
<evidence type="ECO:0000256" key="4">
    <source>
        <dbReference type="SAM" id="MobiDB-lite"/>
    </source>
</evidence>
<feature type="region of interest" description="Disordered" evidence="4">
    <location>
        <begin position="1"/>
        <end position="23"/>
    </location>
</feature>
<keyword evidence="2" id="KW-0813">Transport</keyword>